<comment type="caution">
    <text evidence="17">The sequence shown here is derived from an EMBL/GenBank/DDBJ whole genome shotgun (WGS) entry which is preliminary data.</text>
</comment>
<name>A0ABW3H761_9SPHN</name>
<dbReference type="RefSeq" id="WP_264944408.1">
    <property type="nucleotide sequence ID" value="NZ_JAPDRA010000005.1"/>
</dbReference>
<evidence type="ECO:0000256" key="11">
    <source>
        <dbReference type="ARBA" id="ARBA00022989"/>
    </source>
</evidence>
<keyword evidence="9" id="KW-0133">Cell shape</keyword>
<keyword evidence="18" id="KW-1185">Reference proteome</keyword>
<feature type="domain" description="Penicillin-binding protein dimerisation" evidence="16">
    <location>
        <begin position="59"/>
        <end position="231"/>
    </location>
</feature>
<keyword evidence="8 17" id="KW-0378">Hydrolase</keyword>
<evidence type="ECO:0000256" key="5">
    <source>
        <dbReference type="ARBA" id="ARBA00022645"/>
    </source>
</evidence>
<dbReference type="EC" id="3.4.16.4" evidence="17"/>
<keyword evidence="4" id="KW-0997">Cell inner membrane</keyword>
<reference evidence="18" key="1">
    <citation type="journal article" date="2019" name="Int. J. Syst. Evol. Microbiol.">
        <title>The Global Catalogue of Microorganisms (GCM) 10K type strain sequencing project: providing services to taxonomists for standard genome sequencing and annotation.</title>
        <authorList>
            <consortium name="The Broad Institute Genomics Platform"/>
            <consortium name="The Broad Institute Genome Sequencing Center for Infectious Disease"/>
            <person name="Wu L."/>
            <person name="Ma J."/>
        </authorList>
    </citation>
    <scope>NUCLEOTIDE SEQUENCE [LARGE SCALE GENOMIC DNA]</scope>
    <source>
        <strain evidence="18">CCUG 62982</strain>
    </source>
</reference>
<dbReference type="Gene3D" id="3.30.1390.30">
    <property type="entry name" value="Penicillin-binding protein 2a, domain 3"/>
    <property type="match status" value="1"/>
</dbReference>
<evidence type="ECO:0000313" key="18">
    <source>
        <dbReference type="Proteomes" id="UP001596977"/>
    </source>
</evidence>
<comment type="subcellular location">
    <subcellularLocation>
        <location evidence="2">Cell membrane</location>
    </subcellularLocation>
    <subcellularLocation>
        <location evidence="1">Membrane</location>
        <topology evidence="1">Single-pass membrane protein</topology>
    </subcellularLocation>
</comment>
<feature type="region of interest" description="Disordered" evidence="14">
    <location>
        <begin position="627"/>
        <end position="677"/>
    </location>
</feature>
<dbReference type="InterPro" id="IPR017790">
    <property type="entry name" value="Penicillin-binding_protein_2"/>
</dbReference>
<keyword evidence="6" id="KW-0645">Protease</keyword>
<evidence type="ECO:0000259" key="16">
    <source>
        <dbReference type="Pfam" id="PF03717"/>
    </source>
</evidence>
<dbReference type="InterPro" id="IPR005311">
    <property type="entry name" value="PBP_dimer"/>
</dbReference>
<dbReference type="SUPFAM" id="SSF56519">
    <property type="entry name" value="Penicillin binding protein dimerisation domain"/>
    <property type="match status" value="1"/>
</dbReference>
<dbReference type="InterPro" id="IPR012338">
    <property type="entry name" value="Beta-lactam/transpept-like"/>
</dbReference>
<evidence type="ECO:0000256" key="1">
    <source>
        <dbReference type="ARBA" id="ARBA00004167"/>
    </source>
</evidence>
<gene>
    <name evidence="17" type="primary">mrdA</name>
    <name evidence="17" type="ORF">ACFQ1E_12755</name>
</gene>
<evidence type="ECO:0000256" key="12">
    <source>
        <dbReference type="ARBA" id="ARBA00023136"/>
    </source>
</evidence>
<sequence>MRITEAAQSYSFSRRAMMLGGIQGAVGLVLAGRMAYLSVFENERYRLLAESNRINLSLTPPRRGWIVDRNGKPLAINRTAFRVDLIPDRIEDKAKLVGQLRDVLALTPEEVARLETDLKRSRGFQPIPVVENLDWERYAAVSVRLPDMPGVSPTQGFARYYPLGAGVGHLLGYVGVASQAQYQRDKDPLLIAPGFKLGKDGVEKTLEDRLRGVPGAKRVEVTARGKVVRELETRADRPGETVKLTIDAGLQEYVARRLADNSGSVVVLDCINGDVLAMVSMPAYDPNSFSDGISQSEWKMLSEDDHVPLMNKVLQGLYPPGSTVKPMHALALLQNGISPSQTVHCGGSLRVGNRNFHCHKRGGHGAVDMTRAVAQSCDVYFYSMARDLGYDTFAKTVRQMGLGARYDLPYASQSFGTVPDSAWKLKKYKQKWTVADSVNASIGQGYVLVNPMQLAVMTARMAQGRAIVPRLLLDGPHNPAPSLGIDPEHIQKVRETMWAVVNGGGTAGRARLDIPGVEMAGKTGTAQVRAITAAERARGVLSNNQLPFKLRDHTLFVCFAPADNPRYAMSIVLEHHGHVNAITDVAPTAKDIMTYLFDREKAIAALAALEPTWGGDYKTRAAKQAADFRATQAAPPPPVPEDAEAAASNVAASEAANATATAGGDVAETGSRGEPSE</sequence>
<dbReference type="PANTHER" id="PTHR30627">
    <property type="entry name" value="PEPTIDOGLYCAN D,D-TRANSPEPTIDASE"/>
    <property type="match status" value="1"/>
</dbReference>
<dbReference type="EMBL" id="JBHTJG010000005">
    <property type="protein sequence ID" value="MFD0947213.1"/>
    <property type="molecule type" value="Genomic_DNA"/>
</dbReference>
<protein>
    <submittedName>
        <fullName evidence="17">Penicillin-binding protein 2</fullName>
        <ecNumber evidence="17">3.4.16.4</ecNumber>
    </submittedName>
</protein>
<evidence type="ECO:0000256" key="7">
    <source>
        <dbReference type="ARBA" id="ARBA00022692"/>
    </source>
</evidence>
<feature type="domain" description="Penicillin-binding protein transpeptidase" evidence="15">
    <location>
        <begin position="263"/>
        <end position="593"/>
    </location>
</feature>
<evidence type="ECO:0000256" key="8">
    <source>
        <dbReference type="ARBA" id="ARBA00022801"/>
    </source>
</evidence>
<dbReference type="NCBIfam" id="TIGR03423">
    <property type="entry name" value="pbp2_mrdA"/>
    <property type="match status" value="1"/>
</dbReference>
<organism evidence="17 18">
    <name type="scientific">Sphingomonas canadensis</name>
    <dbReference type="NCBI Taxonomy" id="1219257"/>
    <lineage>
        <taxon>Bacteria</taxon>
        <taxon>Pseudomonadati</taxon>
        <taxon>Pseudomonadota</taxon>
        <taxon>Alphaproteobacteria</taxon>
        <taxon>Sphingomonadales</taxon>
        <taxon>Sphingomonadaceae</taxon>
        <taxon>Sphingomonas</taxon>
    </lineage>
</organism>
<dbReference type="Pfam" id="PF03717">
    <property type="entry name" value="PBP_dimer"/>
    <property type="match status" value="1"/>
</dbReference>
<evidence type="ECO:0000256" key="3">
    <source>
        <dbReference type="ARBA" id="ARBA00022475"/>
    </source>
</evidence>
<keyword evidence="13" id="KW-0961">Cell wall biogenesis/degradation</keyword>
<evidence type="ECO:0000256" key="14">
    <source>
        <dbReference type="SAM" id="MobiDB-lite"/>
    </source>
</evidence>
<feature type="compositionally biased region" description="Low complexity" evidence="14">
    <location>
        <begin position="645"/>
        <end position="667"/>
    </location>
</feature>
<evidence type="ECO:0000256" key="6">
    <source>
        <dbReference type="ARBA" id="ARBA00022670"/>
    </source>
</evidence>
<keyword evidence="10" id="KW-0573">Peptidoglycan synthesis</keyword>
<accession>A0ABW3H761</accession>
<evidence type="ECO:0000259" key="15">
    <source>
        <dbReference type="Pfam" id="PF00905"/>
    </source>
</evidence>
<dbReference type="Pfam" id="PF00905">
    <property type="entry name" value="Transpeptidase"/>
    <property type="match status" value="1"/>
</dbReference>
<dbReference type="InterPro" id="IPR001460">
    <property type="entry name" value="PCN-bd_Tpept"/>
</dbReference>
<dbReference type="InterPro" id="IPR050515">
    <property type="entry name" value="Beta-lactam/transpept"/>
</dbReference>
<proteinExistence type="predicted"/>
<dbReference type="Gene3D" id="3.90.1310.10">
    <property type="entry name" value="Penicillin-binding protein 2a (Domain 2)"/>
    <property type="match status" value="1"/>
</dbReference>
<dbReference type="Proteomes" id="UP001596977">
    <property type="component" value="Unassembled WGS sequence"/>
</dbReference>
<evidence type="ECO:0000256" key="10">
    <source>
        <dbReference type="ARBA" id="ARBA00022984"/>
    </source>
</evidence>
<dbReference type="InterPro" id="IPR036138">
    <property type="entry name" value="PBP_dimer_sf"/>
</dbReference>
<keyword evidence="11" id="KW-1133">Transmembrane helix</keyword>
<evidence type="ECO:0000256" key="9">
    <source>
        <dbReference type="ARBA" id="ARBA00022960"/>
    </source>
</evidence>
<keyword evidence="7" id="KW-0812">Transmembrane</keyword>
<dbReference type="PANTHER" id="PTHR30627:SF2">
    <property type="entry name" value="PEPTIDOGLYCAN D,D-TRANSPEPTIDASE MRDA"/>
    <property type="match status" value="1"/>
</dbReference>
<keyword evidence="5 17" id="KW-0121">Carboxypeptidase</keyword>
<dbReference type="SUPFAM" id="SSF56601">
    <property type="entry name" value="beta-lactamase/transpeptidase-like"/>
    <property type="match status" value="1"/>
</dbReference>
<evidence type="ECO:0000256" key="4">
    <source>
        <dbReference type="ARBA" id="ARBA00022519"/>
    </source>
</evidence>
<evidence type="ECO:0000256" key="2">
    <source>
        <dbReference type="ARBA" id="ARBA00004236"/>
    </source>
</evidence>
<evidence type="ECO:0000256" key="13">
    <source>
        <dbReference type="ARBA" id="ARBA00023316"/>
    </source>
</evidence>
<keyword evidence="3" id="KW-1003">Cell membrane</keyword>
<dbReference type="Gene3D" id="3.40.710.10">
    <property type="entry name" value="DD-peptidase/beta-lactamase superfamily"/>
    <property type="match status" value="1"/>
</dbReference>
<keyword evidence="12" id="KW-0472">Membrane</keyword>
<evidence type="ECO:0000313" key="17">
    <source>
        <dbReference type="EMBL" id="MFD0947213.1"/>
    </source>
</evidence>
<dbReference type="GO" id="GO:0009002">
    <property type="term" value="F:serine-type D-Ala-D-Ala carboxypeptidase activity"/>
    <property type="evidence" value="ECO:0007669"/>
    <property type="project" value="UniProtKB-EC"/>
</dbReference>